<evidence type="ECO:0000313" key="2">
    <source>
        <dbReference type="Proteomes" id="UP000075243"/>
    </source>
</evidence>
<dbReference type="Proteomes" id="UP000075243">
    <property type="component" value="Chromosome 11"/>
</dbReference>
<organism evidence="1 2">
    <name type="scientific">Cajanus cajan</name>
    <name type="common">Pigeon pea</name>
    <name type="synonym">Cajanus indicus</name>
    <dbReference type="NCBI Taxonomy" id="3821"/>
    <lineage>
        <taxon>Eukaryota</taxon>
        <taxon>Viridiplantae</taxon>
        <taxon>Streptophyta</taxon>
        <taxon>Embryophyta</taxon>
        <taxon>Tracheophyta</taxon>
        <taxon>Spermatophyta</taxon>
        <taxon>Magnoliopsida</taxon>
        <taxon>eudicotyledons</taxon>
        <taxon>Gunneridae</taxon>
        <taxon>Pentapetalae</taxon>
        <taxon>rosids</taxon>
        <taxon>fabids</taxon>
        <taxon>Fabales</taxon>
        <taxon>Fabaceae</taxon>
        <taxon>Papilionoideae</taxon>
        <taxon>50 kb inversion clade</taxon>
        <taxon>NPAAA clade</taxon>
        <taxon>indigoferoid/millettioid clade</taxon>
        <taxon>Phaseoleae</taxon>
        <taxon>Cajanus</taxon>
    </lineage>
</organism>
<keyword evidence="2" id="KW-1185">Reference proteome</keyword>
<protein>
    <submittedName>
        <fullName evidence="1">Uncharacterized protein</fullName>
    </submittedName>
</protein>
<dbReference type="EMBL" id="CM003613">
    <property type="protein sequence ID" value="KYP57975.1"/>
    <property type="molecule type" value="Genomic_DNA"/>
</dbReference>
<gene>
    <name evidence="1" type="ORF">KK1_004263</name>
</gene>
<proteinExistence type="predicted"/>
<dbReference type="AlphaFoldDB" id="A0A151ST53"/>
<evidence type="ECO:0000313" key="1">
    <source>
        <dbReference type="EMBL" id="KYP57975.1"/>
    </source>
</evidence>
<reference evidence="1 2" key="1">
    <citation type="journal article" date="2012" name="Nat. Biotechnol.">
        <title>Draft genome sequence of pigeonpea (Cajanus cajan), an orphan legume crop of resource-poor farmers.</title>
        <authorList>
            <person name="Varshney R.K."/>
            <person name="Chen W."/>
            <person name="Li Y."/>
            <person name="Bharti A.K."/>
            <person name="Saxena R.K."/>
            <person name="Schlueter J.A."/>
            <person name="Donoghue M.T."/>
            <person name="Azam S."/>
            <person name="Fan G."/>
            <person name="Whaley A.M."/>
            <person name="Farmer A.D."/>
            <person name="Sheridan J."/>
            <person name="Iwata A."/>
            <person name="Tuteja R."/>
            <person name="Penmetsa R.V."/>
            <person name="Wu W."/>
            <person name="Upadhyaya H.D."/>
            <person name="Yang S.P."/>
            <person name="Shah T."/>
            <person name="Saxena K.B."/>
            <person name="Michael T."/>
            <person name="McCombie W.R."/>
            <person name="Yang B."/>
            <person name="Zhang G."/>
            <person name="Yang H."/>
            <person name="Wang J."/>
            <person name="Spillane C."/>
            <person name="Cook D.R."/>
            <person name="May G.D."/>
            <person name="Xu X."/>
            <person name="Jackson S.A."/>
        </authorList>
    </citation>
    <scope>NUCLEOTIDE SEQUENCE [LARGE SCALE GENOMIC DNA]</scope>
    <source>
        <strain evidence="2">cv. Asha</strain>
    </source>
</reference>
<name>A0A151ST53_CAJCA</name>
<accession>A0A151ST53</accession>
<sequence>MWDTLKVTHEGTNEFKRSRRNTLTQHKEREFRGVGGFKSCKVYKNSENLKWET</sequence>
<dbReference type="Gramene" id="C.cajan_04162.t">
    <property type="protein sequence ID" value="C.cajan_04162.t.cds1"/>
    <property type="gene ID" value="C.cajan_04162"/>
</dbReference>